<evidence type="ECO:0000256" key="1">
    <source>
        <dbReference type="ARBA" id="ARBA00022737"/>
    </source>
</evidence>
<evidence type="ECO:0000259" key="5">
    <source>
        <dbReference type="PROSITE" id="PS50303"/>
    </source>
</evidence>
<evidence type="ECO:0000256" key="4">
    <source>
        <dbReference type="SAM" id="MobiDB-lite"/>
    </source>
</evidence>
<organism evidence="6 7">
    <name type="scientific">Kwoniella mangroviensis CBS 10435</name>
    <dbReference type="NCBI Taxonomy" id="1331196"/>
    <lineage>
        <taxon>Eukaryota</taxon>
        <taxon>Fungi</taxon>
        <taxon>Dikarya</taxon>
        <taxon>Basidiomycota</taxon>
        <taxon>Agaricomycotina</taxon>
        <taxon>Tremellomycetes</taxon>
        <taxon>Tremellales</taxon>
        <taxon>Cryptococcaceae</taxon>
        <taxon>Kwoniella</taxon>
    </lineage>
</organism>
<dbReference type="Pfam" id="PF00806">
    <property type="entry name" value="PUF"/>
    <property type="match status" value="2"/>
</dbReference>
<proteinExistence type="predicted"/>
<dbReference type="GO" id="GO:0005737">
    <property type="term" value="C:cytoplasm"/>
    <property type="evidence" value="ECO:0007669"/>
    <property type="project" value="TreeGrafter"/>
</dbReference>
<dbReference type="STRING" id="1331196.A0A1B9J1S7"/>
<keyword evidence="3" id="KW-0175">Coiled coil</keyword>
<dbReference type="GO" id="GO:0003730">
    <property type="term" value="F:mRNA 3'-UTR binding"/>
    <property type="evidence" value="ECO:0007669"/>
    <property type="project" value="TreeGrafter"/>
</dbReference>
<dbReference type="OrthoDB" id="668540at2759"/>
<gene>
    <name evidence="6" type="ORF">L486_01402</name>
</gene>
<dbReference type="SMART" id="SM00025">
    <property type="entry name" value="Pumilio"/>
    <property type="match status" value="4"/>
</dbReference>
<name>A0A1B9J1S7_9TREE</name>
<feature type="coiled-coil region" evidence="3">
    <location>
        <begin position="152"/>
        <end position="179"/>
    </location>
</feature>
<dbReference type="EMBL" id="KI669459">
    <property type="protein sequence ID" value="OCF61741.1"/>
    <property type="molecule type" value="Genomic_DNA"/>
</dbReference>
<dbReference type="InterPro" id="IPR011989">
    <property type="entry name" value="ARM-like"/>
</dbReference>
<keyword evidence="1" id="KW-0677">Repeat</keyword>
<dbReference type="SUPFAM" id="SSF48371">
    <property type="entry name" value="ARM repeat"/>
    <property type="match status" value="1"/>
</dbReference>
<feature type="region of interest" description="Disordered" evidence="4">
    <location>
        <begin position="1"/>
        <end position="49"/>
    </location>
</feature>
<reference evidence="7" key="2">
    <citation type="submission" date="2013-12" db="EMBL/GenBank/DDBJ databases">
        <title>Evolution of pathogenesis and genome organization in the Tremellales.</title>
        <authorList>
            <person name="Cuomo C."/>
            <person name="Litvintseva A."/>
            <person name="Heitman J."/>
            <person name="Chen Y."/>
            <person name="Sun S."/>
            <person name="Springer D."/>
            <person name="Dromer F."/>
            <person name="Young S."/>
            <person name="Zeng Q."/>
            <person name="Chapman S."/>
            <person name="Gujja S."/>
            <person name="Saif S."/>
            <person name="Birren B."/>
        </authorList>
    </citation>
    <scope>NUCLEOTIDE SEQUENCE [LARGE SCALE GENOMIC DNA]</scope>
    <source>
        <strain evidence="7">CBS 10435</strain>
    </source>
</reference>
<feature type="region of interest" description="Disordered" evidence="4">
    <location>
        <begin position="115"/>
        <end position="148"/>
    </location>
</feature>
<dbReference type="Gene3D" id="1.25.10.10">
    <property type="entry name" value="Leucine-rich Repeat Variant"/>
    <property type="match status" value="1"/>
</dbReference>
<sequence length="622" mass="68231">MTFQPFATSPWTPPTSQPSSISIAGPPTVSRITTPRDTPPSGSVSPVVATPALADEPALWSDRYRSLSASNIGAMGNGINPSVNVAYGEQRRVLGDLPPHSNQVSPHALASPFMPGVNNGAWGPPVPTRQPHNLGHGESHGQSQPRNQNHRNISLQEKLAIAEEKIRQLTIENQKLRERNAFTGCNNQPVAYTSPPVSSRSSMIFENINPSFTTAGYGHVAGLGLQRFEDPEMCFDPAKFSHGGDDQLEKVNYSPPPHLVGHILQGTFNFVDMPIEYVRPIVWIIAHRIPKSSSESSGLKAAVNALASRLGLLRSLDPTGILVRSIIEWAKPLCFTSCGNYLCQQLLERCGMDDKQAFIKQIQDDIVPIASDKFGTHVLCKAILTKELEEPISDALIKFGIFESMRTGARRLWREYLEKCRQTRQFEIFTKINEEMAGRWSELACINEHGSIAVQQVFEVFGSQELMEPCFEEILADIARISNNQFGHFAITKLIGYPQLYRRTCEAILTSYPPVAVTHHGVNFAKIALTEGGRGSIVKYVDAICSHDDGRTPGIVAIATSSIGKAHLTFVISCLTPAEHVRVRQTCRAYSTTLRNSQSGNDLLRSLGLMHAAGVRHRAGSG</sequence>
<dbReference type="PANTHER" id="PTHR12537">
    <property type="entry name" value="RNA BINDING PROTEIN PUMILIO-RELATED"/>
    <property type="match status" value="1"/>
</dbReference>
<dbReference type="Proteomes" id="UP000092583">
    <property type="component" value="Unassembled WGS sequence"/>
</dbReference>
<evidence type="ECO:0000256" key="2">
    <source>
        <dbReference type="PROSITE-ProRule" id="PRU00317"/>
    </source>
</evidence>
<evidence type="ECO:0000313" key="6">
    <source>
        <dbReference type="EMBL" id="OCF61741.1"/>
    </source>
</evidence>
<evidence type="ECO:0000256" key="3">
    <source>
        <dbReference type="SAM" id="Coils"/>
    </source>
</evidence>
<feature type="domain" description="PUM-HD" evidence="5">
    <location>
        <begin position="259"/>
        <end position="611"/>
    </location>
</feature>
<protein>
    <recommendedName>
        <fullName evidence="5">PUM-HD domain-containing protein</fullName>
    </recommendedName>
</protein>
<dbReference type="GO" id="GO:0010608">
    <property type="term" value="P:post-transcriptional regulation of gene expression"/>
    <property type="evidence" value="ECO:0007669"/>
    <property type="project" value="TreeGrafter"/>
</dbReference>
<keyword evidence="7" id="KW-1185">Reference proteome</keyword>
<feature type="compositionally biased region" description="Polar residues" evidence="4">
    <location>
        <begin position="30"/>
        <end position="44"/>
    </location>
</feature>
<dbReference type="InterPro" id="IPR016024">
    <property type="entry name" value="ARM-type_fold"/>
</dbReference>
<dbReference type="InterPro" id="IPR033133">
    <property type="entry name" value="PUM-HD"/>
</dbReference>
<accession>A0A1B9J1S7</accession>
<dbReference type="AlphaFoldDB" id="A0A1B9J1S7"/>
<reference evidence="6 7" key="1">
    <citation type="submission" date="2013-07" db="EMBL/GenBank/DDBJ databases">
        <title>The Genome Sequence of Kwoniella mangroviensis CBS10435.</title>
        <authorList>
            <consortium name="The Broad Institute Genome Sequencing Platform"/>
            <person name="Cuomo C."/>
            <person name="Litvintseva A."/>
            <person name="Chen Y."/>
            <person name="Heitman J."/>
            <person name="Sun S."/>
            <person name="Springer D."/>
            <person name="Dromer F."/>
            <person name="Young S.K."/>
            <person name="Zeng Q."/>
            <person name="Gargeya S."/>
            <person name="Fitzgerald M."/>
            <person name="Abouelleil A."/>
            <person name="Alvarado L."/>
            <person name="Berlin A.M."/>
            <person name="Chapman S.B."/>
            <person name="Dewar J."/>
            <person name="Goldberg J."/>
            <person name="Griggs A."/>
            <person name="Gujja S."/>
            <person name="Hansen M."/>
            <person name="Howarth C."/>
            <person name="Imamovic A."/>
            <person name="Larimer J."/>
            <person name="McCowan C."/>
            <person name="Murphy C."/>
            <person name="Pearson M."/>
            <person name="Priest M."/>
            <person name="Roberts A."/>
            <person name="Saif S."/>
            <person name="Shea T."/>
            <person name="Sykes S."/>
            <person name="Wortman J."/>
            <person name="Nusbaum C."/>
            <person name="Birren B."/>
        </authorList>
    </citation>
    <scope>NUCLEOTIDE SEQUENCE [LARGE SCALE GENOMIC DNA]</scope>
    <source>
        <strain evidence="6 7">CBS 10435</strain>
    </source>
</reference>
<feature type="repeat" description="Pumilio" evidence="2">
    <location>
        <begin position="361"/>
        <end position="398"/>
    </location>
</feature>
<dbReference type="PROSITE" id="PS50302">
    <property type="entry name" value="PUM"/>
    <property type="match status" value="1"/>
</dbReference>
<dbReference type="InterPro" id="IPR001313">
    <property type="entry name" value="Pumilio_RNA-bd_rpt"/>
</dbReference>
<evidence type="ECO:0000313" key="7">
    <source>
        <dbReference type="Proteomes" id="UP000092583"/>
    </source>
</evidence>
<dbReference type="PROSITE" id="PS50303">
    <property type="entry name" value="PUM_HD"/>
    <property type="match status" value="1"/>
</dbReference>
<dbReference type="PANTHER" id="PTHR12537:SF48">
    <property type="entry name" value="MEIOTIC COILED-COIL PROTEIN 2"/>
    <property type="match status" value="1"/>
</dbReference>